<dbReference type="AlphaFoldDB" id="A0A8B7V4Q6"/>
<protein>
    <submittedName>
        <fullName evidence="1">Enhancer of polycomb homolog 2-like</fullName>
    </submittedName>
</protein>
<evidence type="ECO:0000313" key="1">
    <source>
        <dbReference type="RefSeq" id="XP_020026039.1"/>
    </source>
</evidence>
<accession>A0A8B7V4Q6</accession>
<proteinExistence type="predicted"/>
<dbReference type="OrthoDB" id="435275at2759"/>
<gene>
    <name evidence="1" type="primary">LOC109690863</name>
</gene>
<name>A0A8B7V4Q6_CASCN</name>
<sequence>MAASCDTATGREVEQRWIVPSRGFDLDAVATALGNNSAHSDTPECQDSALSLCDLTGGRANKLCWAYLTSAATPLLRSLRPHRLPWATPPNRTALNTSFVQVPSPVSEPEEENDPDGPCAFRRRAGCQYYAPRLDQVNHTCENLELADLDKLRYRHCLTTLTVPRRCIGFARRRIGRGGRVIMDRISTEHDPVLKQIDPEMLNSFSSSSQTTDFSSNFSRTNASSKPCENRLSLSEILSNIRSCRLQCFQPRLLNLQDSDSEECTSRKPGQTVNNKRVSAASVALLNTSKNGISGKLSLVLRVFPDGLFSLIFIIP</sequence>
<reference evidence="1" key="1">
    <citation type="submission" date="2025-08" db="UniProtKB">
        <authorList>
            <consortium name="RefSeq"/>
        </authorList>
    </citation>
    <scope>IDENTIFICATION</scope>
    <source>
        <tissue evidence="1">Leukocyte</tissue>
    </source>
</reference>
<dbReference type="KEGG" id="ccan:109690863"/>
<dbReference type="RefSeq" id="XP_020026039.1">
    <property type="nucleotide sequence ID" value="XM_020170450.1"/>
</dbReference>
<organism evidence="1">
    <name type="scientific">Castor canadensis</name>
    <name type="common">American beaver</name>
    <dbReference type="NCBI Taxonomy" id="51338"/>
    <lineage>
        <taxon>Eukaryota</taxon>
        <taxon>Metazoa</taxon>
        <taxon>Chordata</taxon>
        <taxon>Craniata</taxon>
        <taxon>Vertebrata</taxon>
        <taxon>Euteleostomi</taxon>
        <taxon>Mammalia</taxon>
        <taxon>Eutheria</taxon>
        <taxon>Euarchontoglires</taxon>
        <taxon>Glires</taxon>
        <taxon>Rodentia</taxon>
        <taxon>Castorimorpha</taxon>
        <taxon>Castoridae</taxon>
        <taxon>Castor</taxon>
    </lineage>
</organism>